<dbReference type="InParanoid" id="A0A0D8JXM7"/>
<evidence type="ECO:0000256" key="1">
    <source>
        <dbReference type="SAM" id="SignalP"/>
    </source>
</evidence>
<dbReference type="VEuPathDB" id="FungiDB:CIMG_11382"/>
<dbReference type="EMBL" id="GG704914">
    <property type="protein sequence ID" value="KJF61028.1"/>
    <property type="molecule type" value="Genomic_DNA"/>
</dbReference>
<evidence type="ECO:0000313" key="3">
    <source>
        <dbReference type="Proteomes" id="UP000001261"/>
    </source>
</evidence>
<dbReference type="KEGG" id="cim:CIMG_11382"/>
<name>A0A0D8JXM7_COCIM</name>
<proteinExistence type="predicted"/>
<protein>
    <submittedName>
        <fullName evidence="2">Uncharacterized protein</fullName>
    </submittedName>
</protein>
<organism evidence="2 3">
    <name type="scientific">Coccidioides immitis (strain RS)</name>
    <name type="common">Valley fever fungus</name>
    <dbReference type="NCBI Taxonomy" id="246410"/>
    <lineage>
        <taxon>Eukaryota</taxon>
        <taxon>Fungi</taxon>
        <taxon>Dikarya</taxon>
        <taxon>Ascomycota</taxon>
        <taxon>Pezizomycotina</taxon>
        <taxon>Eurotiomycetes</taxon>
        <taxon>Eurotiomycetidae</taxon>
        <taxon>Onygenales</taxon>
        <taxon>Onygenaceae</taxon>
        <taxon>Coccidioides</taxon>
    </lineage>
</organism>
<reference evidence="3" key="1">
    <citation type="journal article" date="2009" name="Genome Res.">
        <title>Comparative genomic analyses of the human fungal pathogens Coccidioides and their relatives.</title>
        <authorList>
            <person name="Sharpton T.J."/>
            <person name="Stajich J.E."/>
            <person name="Rounsley S.D."/>
            <person name="Gardner M.J."/>
            <person name="Wortman J.R."/>
            <person name="Jordar V.S."/>
            <person name="Maiti R."/>
            <person name="Kodira C.D."/>
            <person name="Neafsey D.E."/>
            <person name="Zeng Q."/>
            <person name="Hung C.-Y."/>
            <person name="McMahan C."/>
            <person name="Muszewska A."/>
            <person name="Grynberg M."/>
            <person name="Mandel M.A."/>
            <person name="Kellner E.M."/>
            <person name="Barker B.M."/>
            <person name="Galgiani J.N."/>
            <person name="Orbach M.J."/>
            <person name="Kirkland T.N."/>
            <person name="Cole G.T."/>
            <person name="Henn M.R."/>
            <person name="Birren B.W."/>
            <person name="Taylor J.W."/>
        </authorList>
    </citation>
    <scope>NUCLEOTIDE SEQUENCE [LARGE SCALE GENOMIC DNA]</scope>
    <source>
        <strain evidence="3">RS</strain>
    </source>
</reference>
<keyword evidence="1" id="KW-0732">Signal</keyword>
<feature type="signal peptide" evidence="1">
    <location>
        <begin position="1"/>
        <end position="17"/>
    </location>
</feature>
<reference evidence="3" key="2">
    <citation type="journal article" date="2010" name="Genome Res.">
        <title>Population genomic sequencing of Coccidioides fungi reveals recent hybridization and transposon control.</title>
        <authorList>
            <person name="Neafsey D.E."/>
            <person name="Barker B.M."/>
            <person name="Sharpton T.J."/>
            <person name="Stajich J.E."/>
            <person name="Park D.J."/>
            <person name="Whiston E."/>
            <person name="Hung C.-Y."/>
            <person name="McMahan C."/>
            <person name="White J."/>
            <person name="Sykes S."/>
            <person name="Heiman D."/>
            <person name="Young S."/>
            <person name="Zeng Q."/>
            <person name="Abouelleil A."/>
            <person name="Aftuck L."/>
            <person name="Bessette D."/>
            <person name="Brown A."/>
            <person name="FitzGerald M."/>
            <person name="Lui A."/>
            <person name="Macdonald J.P."/>
            <person name="Priest M."/>
            <person name="Orbach M.J."/>
            <person name="Galgiani J.N."/>
            <person name="Kirkland T.N."/>
            <person name="Cole G.T."/>
            <person name="Birren B.W."/>
            <person name="Henn M.R."/>
            <person name="Taylor J.W."/>
            <person name="Rounsley S.D."/>
        </authorList>
    </citation>
    <scope>GENOME REANNOTATION</scope>
    <source>
        <strain evidence="3">RS</strain>
    </source>
</reference>
<dbReference type="GeneID" id="24163687"/>
<evidence type="ECO:0000313" key="2">
    <source>
        <dbReference type="EMBL" id="KJF61028.1"/>
    </source>
</evidence>
<keyword evidence="3" id="KW-1185">Reference proteome</keyword>
<dbReference type="RefSeq" id="XP_012213857.1">
    <property type="nucleotide sequence ID" value="XM_012358434.1"/>
</dbReference>
<dbReference type="Proteomes" id="UP000001261">
    <property type="component" value="Unassembled WGS sequence"/>
</dbReference>
<sequence length="122" mass="13768">MLPITDHLGLLLPLTLKLDLFYLFFTFRYSFRVPNPVVITLSSHGQPRSGTVLPSNVQRFYMTAPKFKPMSPDGHEEDSGSRPFLPSVLRNFSCFDSEELPSQRPSCPVLRRLVGSEHGAMT</sequence>
<gene>
    <name evidence="2" type="ORF">CIMG_11382</name>
</gene>
<dbReference type="AlphaFoldDB" id="A0A0D8JXM7"/>
<feature type="chain" id="PRO_5002331513" evidence="1">
    <location>
        <begin position="18"/>
        <end position="122"/>
    </location>
</feature>
<accession>A0A0D8JXM7</accession>